<dbReference type="NCBIfam" id="NF009689">
    <property type="entry name" value="PRK13210.1"/>
    <property type="match status" value="1"/>
</dbReference>
<sequence length="289" mass="33341">MYTIKERPIGIYEKAIPNRFDWAMKIKIAKAAGYDFIEMSIDETNERLNRLHWSKEKRKYIKDLLWQESFYINSICLSGHRKYPFGSKDPIIRRKAYDIMEQAIGLARDLGVSNIQLAGYDVYYEPSDDTTKALFLEGLKEATQMASSANVMLSLEIMDTPFMGTITRCMPYIEEVDSPWLKIYPDIGNLSQWTKEPDEELALGIHHTVGVHLKDTLPGKFKCVPFGQGTVDFEAFFRKIKTLEFKGPFLVEMWADNELEEDYDTCVSNIKTARQWLTKKAGEGFYASC</sequence>
<dbReference type="AlphaFoldDB" id="A0A3P7Q055"/>
<dbReference type="InterPro" id="IPR050417">
    <property type="entry name" value="Sugar_Epim/Isomerase"/>
</dbReference>
<dbReference type="NCBIfam" id="NF009688">
    <property type="entry name" value="PRK13209.1"/>
    <property type="match status" value="1"/>
</dbReference>
<dbReference type="PANTHER" id="PTHR43489:SF1">
    <property type="entry name" value="L-RIBULOSE-5-PHOSPHATE 3-EPIMERASE SGBU-RELATED"/>
    <property type="match status" value="1"/>
</dbReference>
<keyword evidence="1" id="KW-0413">Isomerase</keyword>
<dbReference type="SUPFAM" id="SSF51658">
    <property type="entry name" value="Xylose isomerase-like"/>
    <property type="match status" value="1"/>
</dbReference>
<protein>
    <recommendedName>
        <fullName evidence="2">L-ribulose-5-phosphate 3-epimerase</fullName>
    </recommendedName>
</protein>
<evidence type="ECO:0000259" key="3">
    <source>
        <dbReference type="Pfam" id="PF01261"/>
    </source>
</evidence>
<dbReference type="Gene3D" id="3.20.20.150">
    <property type="entry name" value="Divalent-metal-dependent TIM barrel enzymes"/>
    <property type="match status" value="1"/>
</dbReference>
<dbReference type="EMBL" id="LR130778">
    <property type="protein sequence ID" value="VDN48791.1"/>
    <property type="molecule type" value="Genomic_DNA"/>
</dbReference>
<evidence type="ECO:0000256" key="1">
    <source>
        <dbReference type="ARBA" id="ARBA00023235"/>
    </source>
</evidence>
<organism evidence="4 5">
    <name type="scientific">Petrocella atlantisensis</name>
    <dbReference type="NCBI Taxonomy" id="2173034"/>
    <lineage>
        <taxon>Bacteria</taxon>
        <taxon>Bacillati</taxon>
        <taxon>Bacillota</taxon>
        <taxon>Clostridia</taxon>
        <taxon>Lachnospirales</taxon>
        <taxon>Vallitaleaceae</taxon>
        <taxon>Petrocella</taxon>
    </lineage>
</organism>
<dbReference type="Proteomes" id="UP000279029">
    <property type="component" value="Chromosome"/>
</dbReference>
<evidence type="ECO:0000256" key="2">
    <source>
        <dbReference type="NCBIfam" id="TIGR00542"/>
    </source>
</evidence>
<accession>A0A3P7Q055</accession>
<dbReference type="InterPro" id="IPR013022">
    <property type="entry name" value="Xyl_isomerase-like_TIM-brl"/>
</dbReference>
<feature type="domain" description="Xylose isomerase-like TIM barrel" evidence="3">
    <location>
        <begin position="27"/>
        <end position="263"/>
    </location>
</feature>
<dbReference type="GO" id="GO:0016861">
    <property type="term" value="F:intramolecular oxidoreductase activity, interconverting aldoses and ketoses"/>
    <property type="evidence" value="ECO:0007669"/>
    <property type="project" value="InterPro"/>
</dbReference>
<keyword evidence="5" id="KW-1185">Reference proteome</keyword>
<dbReference type="GO" id="GO:0019852">
    <property type="term" value="P:L-ascorbic acid metabolic process"/>
    <property type="evidence" value="ECO:0007669"/>
    <property type="project" value="TreeGrafter"/>
</dbReference>
<gene>
    <name evidence="4" type="primary">ulaE</name>
    <name evidence="4" type="ORF">PATL70BA_2884</name>
</gene>
<dbReference type="KEGG" id="cbar:PATL70BA_2884"/>
<reference evidence="4 5" key="1">
    <citation type="submission" date="2018-09" db="EMBL/GenBank/DDBJ databases">
        <authorList>
            <person name="Postec A."/>
        </authorList>
    </citation>
    <scope>NUCLEOTIDE SEQUENCE [LARGE SCALE GENOMIC DNA]</scope>
    <source>
        <strain evidence="4">70B-A</strain>
    </source>
</reference>
<dbReference type="Pfam" id="PF01261">
    <property type="entry name" value="AP_endonuc_2"/>
    <property type="match status" value="1"/>
</dbReference>
<dbReference type="RefSeq" id="WP_125137872.1">
    <property type="nucleotide sequence ID" value="NZ_LR130778.1"/>
</dbReference>
<evidence type="ECO:0000313" key="4">
    <source>
        <dbReference type="EMBL" id="VDN48791.1"/>
    </source>
</evidence>
<name>A0A3P7Q055_9FIRM</name>
<dbReference type="InterPro" id="IPR036237">
    <property type="entry name" value="Xyl_isomerase-like_sf"/>
</dbReference>
<dbReference type="InterPro" id="IPR004560">
    <property type="entry name" value="L-Ru-5P_3-Epase"/>
</dbReference>
<dbReference type="OrthoDB" id="3185623at2"/>
<evidence type="ECO:0000313" key="5">
    <source>
        <dbReference type="Proteomes" id="UP000279029"/>
    </source>
</evidence>
<proteinExistence type="predicted"/>
<dbReference type="NCBIfam" id="TIGR00542">
    <property type="entry name" value="hxl6Piso_put"/>
    <property type="match status" value="1"/>
</dbReference>
<dbReference type="PANTHER" id="PTHR43489">
    <property type="entry name" value="ISOMERASE"/>
    <property type="match status" value="1"/>
</dbReference>
<dbReference type="GO" id="GO:0034015">
    <property type="term" value="F:L-ribulose-5-phosphate 3-epimerase activity"/>
    <property type="evidence" value="ECO:0007669"/>
    <property type="project" value="TreeGrafter"/>
</dbReference>